<keyword evidence="6" id="KW-0723">Serine/threonine-protein kinase</keyword>
<dbReference type="PROSITE" id="PS50011">
    <property type="entry name" value="PROTEIN_KINASE_DOM"/>
    <property type="match status" value="1"/>
</dbReference>
<proteinExistence type="inferred from homology"/>
<keyword evidence="2 5" id="KW-0547">Nucleotide-binding</keyword>
<keyword evidence="1" id="KW-0808">Transferase</keyword>
<dbReference type="InterPro" id="IPR017441">
    <property type="entry name" value="Protein_kinase_ATP_BS"/>
</dbReference>
<dbReference type="GO" id="GO:0004674">
    <property type="term" value="F:protein serine/threonine kinase activity"/>
    <property type="evidence" value="ECO:0007669"/>
    <property type="project" value="UniProtKB-KW"/>
</dbReference>
<dbReference type="PANTHER" id="PTHR27001">
    <property type="entry name" value="OS01G0253100 PROTEIN"/>
    <property type="match status" value="1"/>
</dbReference>
<evidence type="ECO:0000256" key="1">
    <source>
        <dbReference type="ARBA" id="ARBA00022679"/>
    </source>
</evidence>
<evidence type="ECO:0000256" key="6">
    <source>
        <dbReference type="RuleBase" id="RU000304"/>
    </source>
</evidence>
<evidence type="ECO:0000256" key="5">
    <source>
        <dbReference type="PROSITE-ProRule" id="PRU10141"/>
    </source>
</evidence>
<organism evidence="10 11">
    <name type="scientific">Eucalyptus globulus</name>
    <name type="common">Tasmanian blue gum</name>
    <dbReference type="NCBI Taxonomy" id="34317"/>
    <lineage>
        <taxon>Eukaryota</taxon>
        <taxon>Viridiplantae</taxon>
        <taxon>Streptophyta</taxon>
        <taxon>Embryophyta</taxon>
        <taxon>Tracheophyta</taxon>
        <taxon>Spermatophyta</taxon>
        <taxon>Magnoliopsida</taxon>
        <taxon>eudicotyledons</taxon>
        <taxon>Gunneridae</taxon>
        <taxon>Pentapetalae</taxon>
        <taxon>rosids</taxon>
        <taxon>malvids</taxon>
        <taxon>Myrtales</taxon>
        <taxon>Myrtaceae</taxon>
        <taxon>Myrtoideae</taxon>
        <taxon>Eucalypteae</taxon>
        <taxon>Eucalyptus</taxon>
    </lineage>
</organism>
<evidence type="ECO:0000256" key="7">
    <source>
        <dbReference type="SAM" id="MobiDB-lite"/>
    </source>
</evidence>
<keyword evidence="8" id="KW-0812">Transmembrane</keyword>
<evidence type="ECO:0000256" key="3">
    <source>
        <dbReference type="ARBA" id="ARBA00022777"/>
    </source>
</evidence>
<dbReference type="CDD" id="cd14066">
    <property type="entry name" value="STKc_IRAK"/>
    <property type="match status" value="1"/>
</dbReference>
<dbReference type="PROSITE" id="PS00107">
    <property type="entry name" value="PROTEIN_KINASE_ATP"/>
    <property type="match status" value="1"/>
</dbReference>
<dbReference type="Proteomes" id="UP001634007">
    <property type="component" value="Unassembled WGS sequence"/>
</dbReference>
<dbReference type="InterPro" id="IPR008271">
    <property type="entry name" value="Ser/Thr_kinase_AS"/>
</dbReference>
<feature type="binding site" evidence="5">
    <location>
        <position position="195"/>
    </location>
    <ligand>
        <name>ATP</name>
        <dbReference type="ChEBI" id="CHEBI:30616"/>
    </ligand>
</feature>
<keyword evidence="8" id="KW-0472">Membrane</keyword>
<dbReference type="SMART" id="SM00220">
    <property type="entry name" value="S_TKc"/>
    <property type="match status" value="1"/>
</dbReference>
<keyword evidence="3" id="KW-0418">Kinase</keyword>
<evidence type="ECO:0000256" key="2">
    <source>
        <dbReference type="ARBA" id="ARBA00022741"/>
    </source>
</evidence>
<feature type="region of interest" description="Disordered" evidence="7">
    <location>
        <begin position="1"/>
        <end position="32"/>
    </location>
</feature>
<name>A0ABD3KWU6_EUCGL</name>
<dbReference type="SUPFAM" id="SSF56112">
    <property type="entry name" value="Protein kinase-like (PK-like)"/>
    <property type="match status" value="1"/>
</dbReference>
<dbReference type="PROSITE" id="PS00108">
    <property type="entry name" value="PROTEIN_KINASE_ST"/>
    <property type="match status" value="1"/>
</dbReference>
<dbReference type="InterPro" id="IPR000719">
    <property type="entry name" value="Prot_kinase_dom"/>
</dbReference>
<keyword evidence="4 5" id="KW-0067">ATP-binding</keyword>
<comment type="caution">
    <text evidence="10">The sequence shown here is derived from an EMBL/GenBank/DDBJ whole genome shotgun (WGS) entry which is preliminary data.</text>
</comment>
<feature type="compositionally biased region" description="Low complexity" evidence="7">
    <location>
        <begin position="1"/>
        <end position="11"/>
    </location>
</feature>
<reference evidence="10 11" key="1">
    <citation type="submission" date="2024-11" db="EMBL/GenBank/DDBJ databases">
        <title>Chromosome-level genome assembly of Eucalyptus globulus Labill. provides insights into its genome evolution.</title>
        <authorList>
            <person name="Li X."/>
        </authorList>
    </citation>
    <scope>NUCLEOTIDE SEQUENCE [LARGE SCALE GENOMIC DNA]</scope>
    <source>
        <strain evidence="10">CL2024</strain>
        <tissue evidence="10">Fresh tender leaves</tissue>
    </source>
</reference>
<dbReference type="EMBL" id="JBJKBG010000004">
    <property type="protein sequence ID" value="KAL3743799.1"/>
    <property type="molecule type" value="Genomic_DNA"/>
</dbReference>
<dbReference type="Gene3D" id="3.30.200.20">
    <property type="entry name" value="Phosphorylase Kinase, domain 1"/>
    <property type="match status" value="1"/>
</dbReference>
<feature type="domain" description="Protein kinase" evidence="9">
    <location>
        <begin position="164"/>
        <end position="457"/>
    </location>
</feature>
<dbReference type="PANTHER" id="PTHR27001:SF585">
    <property type="entry name" value="OS02G0648100 PROTEIN"/>
    <property type="match status" value="1"/>
</dbReference>
<keyword evidence="8" id="KW-1133">Transmembrane helix</keyword>
<dbReference type="Gene3D" id="1.10.510.10">
    <property type="entry name" value="Transferase(Phosphotransferase) domain 1"/>
    <property type="match status" value="1"/>
</dbReference>
<comment type="similarity">
    <text evidence="6">Belongs to the protein kinase superfamily.</text>
</comment>
<dbReference type="AlphaFoldDB" id="A0ABD3KWU6"/>
<feature type="region of interest" description="Disordered" evidence="7">
    <location>
        <begin position="121"/>
        <end position="144"/>
    </location>
</feature>
<protein>
    <recommendedName>
        <fullName evidence="9">Protein kinase domain-containing protein</fullName>
    </recommendedName>
</protein>
<evidence type="ECO:0000313" key="11">
    <source>
        <dbReference type="Proteomes" id="UP001634007"/>
    </source>
</evidence>
<accession>A0ABD3KWU6</accession>
<dbReference type="GO" id="GO:0005524">
    <property type="term" value="F:ATP binding"/>
    <property type="evidence" value="ECO:0007669"/>
    <property type="project" value="UniProtKB-UniRule"/>
</dbReference>
<feature type="transmembrane region" description="Helical" evidence="8">
    <location>
        <begin position="81"/>
        <end position="104"/>
    </location>
</feature>
<sequence length="473" mass="51081">MALSAAAAGGPNEEEAVAEQDPSSPTPGLFLSGRSCSPWPTSSAIFLFLLSLQPTTIFGADTPEAPARKKAHFDARVAAPLIAVFSLLGLGLAMGMLWLLHLWLRRRSNGAVVAGAEDQERGEVGNDGTRDGVVGKSGANKSDGGGDRCCAGKYRWEELQGMTTEFSRAIGSGGFSTVYLAALDGSSEPGLAAVKVQCGGGGGERLSLAFKQELEILLRVRHENIVKLLGYCDDRDEGALVFEYVPNGNLQEKLHGNHLQRGTILPWSHRVSIAFQLAQAIEYLHEKCALQIVHGDVKSSNVLLDEDLNCKLCDFGSAKMGFSSLVLPPSSTSSPRAKQILMGSPGYTDPHYLRTGIASKKNDIYSYGVIVLELVTGIEAFCEERGLLLTSIATTLLREEGELDTARAVEMVDPRLSGKFEIEEVKAMVDVARLCMQQSHTLRPSATHILEFFRERIPSVAVKPGPEKKRLRT</sequence>
<evidence type="ECO:0000256" key="8">
    <source>
        <dbReference type="SAM" id="Phobius"/>
    </source>
</evidence>
<dbReference type="Pfam" id="PF00069">
    <property type="entry name" value="Pkinase"/>
    <property type="match status" value="1"/>
</dbReference>
<dbReference type="InterPro" id="IPR011009">
    <property type="entry name" value="Kinase-like_dom_sf"/>
</dbReference>
<keyword evidence="11" id="KW-1185">Reference proteome</keyword>
<gene>
    <name evidence="10" type="ORF">ACJRO7_018981</name>
</gene>
<evidence type="ECO:0000259" key="9">
    <source>
        <dbReference type="PROSITE" id="PS50011"/>
    </source>
</evidence>
<evidence type="ECO:0000256" key="4">
    <source>
        <dbReference type="ARBA" id="ARBA00022840"/>
    </source>
</evidence>
<evidence type="ECO:0000313" key="10">
    <source>
        <dbReference type="EMBL" id="KAL3743799.1"/>
    </source>
</evidence>
<feature type="compositionally biased region" description="Basic and acidic residues" evidence="7">
    <location>
        <begin position="121"/>
        <end position="130"/>
    </location>
</feature>